<accession>A0A7J9SGD3</accession>
<organism evidence="1 2">
    <name type="scientific">Halobellus ruber</name>
    <dbReference type="NCBI Taxonomy" id="2761102"/>
    <lineage>
        <taxon>Archaea</taxon>
        <taxon>Methanobacteriati</taxon>
        <taxon>Methanobacteriota</taxon>
        <taxon>Stenosarchaea group</taxon>
        <taxon>Halobacteria</taxon>
        <taxon>Halobacteriales</taxon>
        <taxon>Haloferacaceae</taxon>
        <taxon>Halobellus</taxon>
    </lineage>
</organism>
<sequence length="59" mass="6457">MTDEPHTTDSEAQPLGAVVSGVLDDIDAAYDDYERGYTDADATLSVVMNHVERLREATE</sequence>
<dbReference type="AlphaFoldDB" id="A0A7J9SGD3"/>
<dbReference type="Proteomes" id="UP000546257">
    <property type="component" value="Unassembled WGS sequence"/>
</dbReference>
<evidence type="ECO:0000313" key="1">
    <source>
        <dbReference type="EMBL" id="MBB6645453.1"/>
    </source>
</evidence>
<name>A0A7J9SGD3_9EURY</name>
<protein>
    <submittedName>
        <fullName evidence="1">Uncharacterized protein</fullName>
    </submittedName>
</protein>
<dbReference type="RefSeq" id="WP_185192042.1">
    <property type="nucleotide sequence ID" value="NZ_JACKXD010000001.1"/>
</dbReference>
<gene>
    <name evidence="1" type="ORF">H5V44_03935</name>
</gene>
<proteinExistence type="predicted"/>
<dbReference type="EMBL" id="JACKXD010000001">
    <property type="protein sequence ID" value="MBB6645453.1"/>
    <property type="molecule type" value="Genomic_DNA"/>
</dbReference>
<reference evidence="1 2" key="1">
    <citation type="submission" date="2020-08" db="EMBL/GenBank/DDBJ databases">
        <authorList>
            <person name="Seo M.-J."/>
        </authorList>
    </citation>
    <scope>NUCLEOTIDE SEQUENCE [LARGE SCALE GENOMIC DNA]</scope>
    <source>
        <strain evidence="1 2">MBLA0160</strain>
    </source>
</reference>
<keyword evidence="2" id="KW-1185">Reference proteome</keyword>
<comment type="caution">
    <text evidence="1">The sequence shown here is derived from an EMBL/GenBank/DDBJ whole genome shotgun (WGS) entry which is preliminary data.</text>
</comment>
<evidence type="ECO:0000313" key="2">
    <source>
        <dbReference type="Proteomes" id="UP000546257"/>
    </source>
</evidence>